<dbReference type="GO" id="GO:0003924">
    <property type="term" value="F:GTPase activity"/>
    <property type="evidence" value="ECO:0007669"/>
    <property type="project" value="InterPro"/>
</dbReference>
<evidence type="ECO:0000313" key="9">
    <source>
        <dbReference type="EMBL" id="KOM44992.1"/>
    </source>
</evidence>
<evidence type="ECO:0000256" key="5">
    <source>
        <dbReference type="ARBA" id="ARBA00022927"/>
    </source>
</evidence>
<keyword evidence="2" id="KW-0519">Myristate</keyword>
<sequence>MGLTVSRLMRLFYAKKEMRILMVGLDAAGKTTILYKLKLGEIVTTIPTIGSY</sequence>
<proteinExistence type="inferred from homology"/>
<dbReference type="STRING" id="3914.A0A0L9UQZ5"/>
<gene>
    <name evidence="9" type="ORF">LR48_Vigan06g029800</name>
</gene>
<dbReference type="InterPro" id="IPR024156">
    <property type="entry name" value="Small_GTPase_ARF"/>
</dbReference>
<dbReference type="GO" id="GO:0046872">
    <property type="term" value="F:metal ion binding"/>
    <property type="evidence" value="ECO:0007669"/>
    <property type="project" value="UniProtKB-KW"/>
</dbReference>
<evidence type="ECO:0000256" key="7">
    <source>
        <dbReference type="PIRSR" id="PIRSR606689-1"/>
    </source>
</evidence>
<dbReference type="Gramene" id="KOM44992">
    <property type="protein sequence ID" value="KOM44992"/>
    <property type="gene ID" value="LR48_Vigan06g029800"/>
</dbReference>
<protein>
    <recommendedName>
        <fullName evidence="11">ADP-ribosylation factor</fullName>
    </recommendedName>
</protein>
<dbReference type="PANTHER" id="PTHR11711">
    <property type="entry name" value="ADP RIBOSYLATION FACTOR-RELATED"/>
    <property type="match status" value="1"/>
</dbReference>
<keyword evidence="4" id="KW-0931">ER-Golgi transport</keyword>
<dbReference type="AlphaFoldDB" id="A0A0L9UQZ5"/>
<keyword evidence="8" id="KW-0479">Metal-binding</keyword>
<feature type="binding site" evidence="7">
    <location>
        <begin position="24"/>
        <end position="31"/>
    </location>
    <ligand>
        <name>GTP</name>
        <dbReference type="ChEBI" id="CHEBI:37565"/>
    </ligand>
</feature>
<evidence type="ECO:0000313" key="10">
    <source>
        <dbReference type="Proteomes" id="UP000053144"/>
    </source>
</evidence>
<name>A0A0L9UQZ5_PHAAN</name>
<dbReference type="GO" id="GO:0015031">
    <property type="term" value="P:protein transport"/>
    <property type="evidence" value="ECO:0007669"/>
    <property type="project" value="UniProtKB-KW"/>
</dbReference>
<evidence type="ECO:0000256" key="6">
    <source>
        <dbReference type="ARBA" id="ARBA00023134"/>
    </source>
</evidence>
<keyword evidence="5" id="KW-0653">Protein transport</keyword>
<keyword evidence="8" id="KW-0460">Magnesium</keyword>
<dbReference type="InterPro" id="IPR006689">
    <property type="entry name" value="Small_GTPase_ARF/SAR"/>
</dbReference>
<evidence type="ECO:0000256" key="8">
    <source>
        <dbReference type="PIRSR" id="PIRSR606689-2"/>
    </source>
</evidence>
<dbReference type="OMA" id="YKLKVAQ"/>
<evidence type="ECO:0000256" key="1">
    <source>
        <dbReference type="ARBA" id="ARBA00010290"/>
    </source>
</evidence>
<organism evidence="9 10">
    <name type="scientific">Phaseolus angularis</name>
    <name type="common">Azuki bean</name>
    <name type="synonym">Vigna angularis</name>
    <dbReference type="NCBI Taxonomy" id="3914"/>
    <lineage>
        <taxon>Eukaryota</taxon>
        <taxon>Viridiplantae</taxon>
        <taxon>Streptophyta</taxon>
        <taxon>Embryophyta</taxon>
        <taxon>Tracheophyta</taxon>
        <taxon>Spermatophyta</taxon>
        <taxon>Magnoliopsida</taxon>
        <taxon>eudicotyledons</taxon>
        <taxon>Gunneridae</taxon>
        <taxon>Pentapetalae</taxon>
        <taxon>rosids</taxon>
        <taxon>fabids</taxon>
        <taxon>Fabales</taxon>
        <taxon>Fabaceae</taxon>
        <taxon>Papilionoideae</taxon>
        <taxon>50 kb inversion clade</taxon>
        <taxon>NPAAA clade</taxon>
        <taxon>indigoferoid/millettioid clade</taxon>
        <taxon>Phaseoleae</taxon>
        <taxon>Vigna</taxon>
    </lineage>
</organism>
<accession>A0A0L9UQZ5</accession>
<dbReference type="Pfam" id="PF00025">
    <property type="entry name" value="Arf"/>
    <property type="match status" value="1"/>
</dbReference>
<evidence type="ECO:0000256" key="3">
    <source>
        <dbReference type="ARBA" id="ARBA00022741"/>
    </source>
</evidence>
<keyword evidence="5" id="KW-0813">Transport</keyword>
<keyword evidence="3 7" id="KW-0547">Nucleotide-binding</keyword>
<dbReference type="SUPFAM" id="SSF52540">
    <property type="entry name" value="P-loop containing nucleoside triphosphate hydrolases"/>
    <property type="match status" value="1"/>
</dbReference>
<keyword evidence="6 7" id="KW-0342">GTP-binding</keyword>
<dbReference type="Proteomes" id="UP000053144">
    <property type="component" value="Chromosome 6"/>
</dbReference>
<comment type="similarity">
    <text evidence="1">Belongs to the small GTPase superfamily. Arf family.</text>
</comment>
<dbReference type="GO" id="GO:0016192">
    <property type="term" value="P:vesicle-mediated transport"/>
    <property type="evidence" value="ECO:0007669"/>
    <property type="project" value="UniProtKB-KW"/>
</dbReference>
<dbReference type="Gene3D" id="3.40.50.300">
    <property type="entry name" value="P-loop containing nucleotide triphosphate hydrolases"/>
    <property type="match status" value="1"/>
</dbReference>
<dbReference type="EMBL" id="CM003376">
    <property type="protein sequence ID" value="KOM44992.1"/>
    <property type="molecule type" value="Genomic_DNA"/>
</dbReference>
<reference evidence="10" key="1">
    <citation type="journal article" date="2015" name="Proc. Natl. Acad. Sci. U.S.A.">
        <title>Genome sequencing of adzuki bean (Vigna angularis) provides insight into high starch and low fat accumulation and domestication.</title>
        <authorList>
            <person name="Yang K."/>
            <person name="Tian Z."/>
            <person name="Chen C."/>
            <person name="Luo L."/>
            <person name="Zhao B."/>
            <person name="Wang Z."/>
            <person name="Yu L."/>
            <person name="Li Y."/>
            <person name="Sun Y."/>
            <person name="Li W."/>
            <person name="Chen Y."/>
            <person name="Li Y."/>
            <person name="Zhang Y."/>
            <person name="Ai D."/>
            <person name="Zhao J."/>
            <person name="Shang C."/>
            <person name="Ma Y."/>
            <person name="Wu B."/>
            <person name="Wang M."/>
            <person name="Gao L."/>
            <person name="Sun D."/>
            <person name="Zhang P."/>
            <person name="Guo F."/>
            <person name="Wang W."/>
            <person name="Li Y."/>
            <person name="Wang J."/>
            <person name="Varshney R.K."/>
            <person name="Wang J."/>
            <person name="Ling H.Q."/>
            <person name="Wan P."/>
        </authorList>
    </citation>
    <scope>NUCLEOTIDE SEQUENCE</scope>
    <source>
        <strain evidence="10">cv. Jingnong 6</strain>
    </source>
</reference>
<keyword evidence="2" id="KW-0449">Lipoprotein</keyword>
<dbReference type="GO" id="GO:0005525">
    <property type="term" value="F:GTP binding"/>
    <property type="evidence" value="ECO:0007669"/>
    <property type="project" value="UniProtKB-KW"/>
</dbReference>
<evidence type="ECO:0000256" key="2">
    <source>
        <dbReference type="ARBA" id="ARBA00022707"/>
    </source>
</evidence>
<dbReference type="InterPro" id="IPR027417">
    <property type="entry name" value="P-loop_NTPase"/>
</dbReference>
<evidence type="ECO:0008006" key="11">
    <source>
        <dbReference type="Google" id="ProtNLM"/>
    </source>
</evidence>
<feature type="binding site" evidence="8">
    <location>
        <position position="31"/>
    </location>
    <ligand>
        <name>Mg(2+)</name>
        <dbReference type="ChEBI" id="CHEBI:18420"/>
    </ligand>
</feature>
<evidence type="ECO:0000256" key="4">
    <source>
        <dbReference type="ARBA" id="ARBA00022892"/>
    </source>
</evidence>
<feature type="binding site" evidence="8">
    <location>
        <position position="48"/>
    </location>
    <ligand>
        <name>Mg(2+)</name>
        <dbReference type="ChEBI" id="CHEBI:18420"/>
    </ligand>
</feature>